<protein>
    <recommendedName>
        <fullName evidence="4">protein-L-isoaspartate(D-aspartate) O-methyltransferase</fullName>
        <ecNumber evidence="4">2.1.1.77</ecNumber>
    </recommendedName>
</protein>
<evidence type="ECO:0000256" key="9">
    <source>
        <dbReference type="SAM" id="MobiDB-lite"/>
    </source>
</evidence>
<dbReference type="InParanoid" id="A0A2K3DKN9"/>
<gene>
    <name evidence="11" type="ORF">CHLRE_07g342000v5</name>
</gene>
<evidence type="ECO:0000256" key="3">
    <source>
        <dbReference type="ARBA" id="ARBA00005369"/>
    </source>
</evidence>
<dbReference type="CDD" id="cd14733">
    <property type="entry name" value="BACK"/>
    <property type="match status" value="1"/>
</dbReference>
<dbReference type="SUPFAM" id="SSF53335">
    <property type="entry name" value="S-adenosyl-L-methionine-dependent methyltransferases"/>
    <property type="match status" value="1"/>
</dbReference>
<feature type="region of interest" description="Disordered" evidence="9">
    <location>
        <begin position="360"/>
        <end position="397"/>
    </location>
</feature>
<dbReference type="Pfam" id="PF01135">
    <property type="entry name" value="PCMT"/>
    <property type="match status" value="1"/>
</dbReference>
<dbReference type="GeneID" id="66054127"/>
<evidence type="ECO:0000256" key="2">
    <source>
        <dbReference type="ARBA" id="ARBA00004906"/>
    </source>
</evidence>
<dbReference type="InterPro" id="IPR000682">
    <property type="entry name" value="PCMT"/>
</dbReference>
<dbReference type="InterPro" id="IPR011333">
    <property type="entry name" value="SKP1/BTB/POZ_sf"/>
</dbReference>
<name>A0A2K3DKN9_CHLRE</name>
<reference evidence="11 12" key="1">
    <citation type="journal article" date="2007" name="Science">
        <title>The Chlamydomonas genome reveals the evolution of key animal and plant functions.</title>
        <authorList>
            <person name="Merchant S.S."/>
            <person name="Prochnik S.E."/>
            <person name="Vallon O."/>
            <person name="Harris E.H."/>
            <person name="Karpowicz S.J."/>
            <person name="Witman G.B."/>
            <person name="Terry A."/>
            <person name="Salamov A."/>
            <person name="Fritz-Laylin L.K."/>
            <person name="Marechal-Drouard L."/>
            <person name="Marshall W.F."/>
            <person name="Qu L.H."/>
            <person name="Nelson D.R."/>
            <person name="Sanderfoot A.A."/>
            <person name="Spalding M.H."/>
            <person name="Kapitonov V.V."/>
            <person name="Ren Q."/>
            <person name="Ferris P."/>
            <person name="Lindquist E."/>
            <person name="Shapiro H."/>
            <person name="Lucas S.M."/>
            <person name="Grimwood J."/>
            <person name="Schmutz J."/>
            <person name="Cardol P."/>
            <person name="Cerutti H."/>
            <person name="Chanfreau G."/>
            <person name="Chen C.L."/>
            <person name="Cognat V."/>
            <person name="Croft M.T."/>
            <person name="Dent R."/>
            <person name="Dutcher S."/>
            <person name="Fernandez E."/>
            <person name="Fukuzawa H."/>
            <person name="Gonzalez-Ballester D."/>
            <person name="Gonzalez-Halphen D."/>
            <person name="Hallmann A."/>
            <person name="Hanikenne M."/>
            <person name="Hippler M."/>
            <person name="Inwood W."/>
            <person name="Jabbari K."/>
            <person name="Kalanon M."/>
            <person name="Kuras R."/>
            <person name="Lefebvre P.A."/>
            <person name="Lemaire S.D."/>
            <person name="Lobanov A.V."/>
            <person name="Lohr M."/>
            <person name="Manuell A."/>
            <person name="Meier I."/>
            <person name="Mets L."/>
            <person name="Mittag M."/>
            <person name="Mittelmeier T."/>
            <person name="Moroney J.V."/>
            <person name="Moseley J."/>
            <person name="Napoli C."/>
            <person name="Nedelcu A.M."/>
            <person name="Niyogi K."/>
            <person name="Novoselov S.V."/>
            <person name="Paulsen I.T."/>
            <person name="Pazour G."/>
            <person name="Purton S."/>
            <person name="Ral J.P."/>
            <person name="Riano-Pachon D.M."/>
            <person name="Riekhof W."/>
            <person name="Rymarquis L."/>
            <person name="Schroda M."/>
            <person name="Stern D."/>
            <person name="Umen J."/>
            <person name="Willows R."/>
            <person name="Wilson N."/>
            <person name="Zimmer S.L."/>
            <person name="Allmer J."/>
            <person name="Balk J."/>
            <person name="Bisova K."/>
            <person name="Chen C.J."/>
            <person name="Elias M."/>
            <person name="Gendler K."/>
            <person name="Hauser C."/>
            <person name="Lamb M.R."/>
            <person name="Ledford H."/>
            <person name="Long J.C."/>
            <person name="Minagawa J."/>
            <person name="Page M.D."/>
            <person name="Pan J."/>
            <person name="Pootakham W."/>
            <person name="Roje S."/>
            <person name="Rose A."/>
            <person name="Stahlberg E."/>
            <person name="Terauchi A.M."/>
            <person name="Yang P."/>
            <person name="Ball S."/>
            <person name="Bowler C."/>
            <person name="Dieckmann C.L."/>
            <person name="Gladyshev V.N."/>
            <person name="Green P."/>
            <person name="Jorgensen R."/>
            <person name="Mayfield S."/>
            <person name="Mueller-Roeber B."/>
            <person name="Rajamani S."/>
            <person name="Sayre R.T."/>
            <person name="Brokstein P."/>
            <person name="Dubchak I."/>
            <person name="Goodstein D."/>
            <person name="Hornick L."/>
            <person name="Huang Y.W."/>
            <person name="Jhaveri J."/>
            <person name="Luo Y."/>
            <person name="Martinez D."/>
            <person name="Ngau W.C."/>
            <person name="Otillar B."/>
            <person name="Poliakov A."/>
            <person name="Porter A."/>
            <person name="Szajkowski L."/>
            <person name="Werner G."/>
            <person name="Zhou K."/>
            <person name="Grigoriev I.V."/>
            <person name="Rokhsar D.S."/>
            <person name="Grossman A.R."/>
        </authorList>
    </citation>
    <scope>NUCLEOTIDE SEQUENCE [LARGE SCALE GENOMIC DNA]</scope>
    <source>
        <strain evidence="12">CC-503</strain>
    </source>
</reference>
<dbReference type="InterPro" id="IPR029063">
    <property type="entry name" value="SAM-dependent_MTases_sf"/>
</dbReference>
<dbReference type="RefSeq" id="XP_042922933.1">
    <property type="nucleotide sequence ID" value="XM_043064373.1"/>
</dbReference>
<evidence type="ECO:0000313" key="12">
    <source>
        <dbReference type="Proteomes" id="UP000006906"/>
    </source>
</evidence>
<dbReference type="KEGG" id="cre:CHLRE_07g342000v5"/>
<feature type="region of interest" description="Disordered" evidence="9">
    <location>
        <begin position="438"/>
        <end position="533"/>
    </location>
</feature>
<dbReference type="InterPro" id="IPR000210">
    <property type="entry name" value="BTB/POZ_dom"/>
</dbReference>
<evidence type="ECO:0000256" key="8">
    <source>
        <dbReference type="ARBA" id="ARBA00022691"/>
    </source>
</evidence>
<feature type="region of interest" description="Disordered" evidence="9">
    <location>
        <begin position="778"/>
        <end position="842"/>
    </location>
</feature>
<evidence type="ECO:0000313" key="11">
    <source>
        <dbReference type="EMBL" id="PNW81078.1"/>
    </source>
</evidence>
<evidence type="ECO:0000256" key="5">
    <source>
        <dbReference type="ARBA" id="ARBA00022490"/>
    </source>
</evidence>
<feature type="compositionally biased region" description="Acidic residues" evidence="9">
    <location>
        <begin position="818"/>
        <end position="829"/>
    </location>
</feature>
<feature type="domain" description="BTB" evidence="10">
    <location>
        <begin position="597"/>
        <end position="686"/>
    </location>
</feature>
<dbReference type="Proteomes" id="UP000006906">
    <property type="component" value="Chromosome 7"/>
</dbReference>
<feature type="compositionally biased region" description="Gly residues" evidence="9">
    <location>
        <begin position="443"/>
        <end position="477"/>
    </location>
</feature>
<organism evidence="11 12">
    <name type="scientific">Chlamydomonas reinhardtii</name>
    <name type="common">Chlamydomonas smithii</name>
    <dbReference type="NCBI Taxonomy" id="3055"/>
    <lineage>
        <taxon>Eukaryota</taxon>
        <taxon>Viridiplantae</taxon>
        <taxon>Chlorophyta</taxon>
        <taxon>core chlorophytes</taxon>
        <taxon>Chlorophyceae</taxon>
        <taxon>CS clade</taxon>
        <taxon>Chlamydomonadales</taxon>
        <taxon>Chlamydomonadaceae</taxon>
        <taxon>Chlamydomonas</taxon>
    </lineage>
</organism>
<dbReference type="PANTHER" id="PTHR11579:SF0">
    <property type="entry name" value="PROTEIN-L-ISOASPARTATE(D-ASPARTATE) O-METHYLTRANSFERASE"/>
    <property type="match status" value="1"/>
</dbReference>
<evidence type="ECO:0000256" key="1">
    <source>
        <dbReference type="ARBA" id="ARBA00004496"/>
    </source>
</evidence>
<evidence type="ECO:0000256" key="6">
    <source>
        <dbReference type="ARBA" id="ARBA00022603"/>
    </source>
</evidence>
<dbReference type="AlphaFoldDB" id="A0A2K3DKN9"/>
<comment type="pathway">
    <text evidence="2">Protein modification; protein ubiquitination.</text>
</comment>
<feature type="compositionally biased region" description="Basic and acidic residues" evidence="9">
    <location>
        <begin position="1"/>
        <end position="11"/>
    </location>
</feature>
<dbReference type="GO" id="GO:0032259">
    <property type="term" value="P:methylation"/>
    <property type="evidence" value="ECO:0007669"/>
    <property type="project" value="UniProtKB-KW"/>
</dbReference>
<keyword evidence="5" id="KW-0963">Cytoplasm</keyword>
<keyword evidence="7" id="KW-0808">Transferase</keyword>
<evidence type="ECO:0000256" key="7">
    <source>
        <dbReference type="ARBA" id="ARBA00022679"/>
    </source>
</evidence>
<dbReference type="SUPFAM" id="SSF54695">
    <property type="entry name" value="POZ domain"/>
    <property type="match status" value="1"/>
</dbReference>
<sequence>MAAADDRRGLDSDTSEDEEAQEAPLRPGADSEDEEENAAPGQERRERVALFDFLRLLAHNRNERHGYRTNAELVAHLKADGNVQSDAVSRAMLCCPRDLFVPPPHRAEALADRPIRVEAAGFNISAPHVQSIALEALAVAPGEKVLDVGCGCGIVTAYLAHMVGPRGEVVGVDIRDAAVRLTAANLQRLRDADPEFCEAAPPPPAVRIERHNVFIPLARHRAAYDAVHVGGAVPYSRVGALLELLKPSGGRIVAPVASDFRLITKLPDGSVKHRILSQVAFTEMELPRDVEVVAALEAEKAEEARRVLVPASTYAADLAHLAAPGADLAAAQAAAEAAVAAAAAGGGGGGTAGTADGGSVPGCGAEASEPEPEAGAAGAAPAGAGRSPPRSRSRRSDPDLLHWAAATPPPELRAGGRAAAAAASAGAAVELSGSAASMEVSGLSGGGEGGAGGGGGGGQGGGGGGGAAAGTGAGGMEVDGATSAAPPVLKEQQQGGGGGGGGGEELAPAGPAEADADANAATTTTTGGGSGGGGAHVASFPTAHLYSYMAGVVASGGSSSTSNSSSGSSGSSSGSGALLALGAPDCWLSGPAGSGWRLPAHRAVLQARCELLRAHVCSGMRDCNTDDYQVPEAVERADAMEAFLHYLYKDCLPPGGVDSELMPQLLHAGTYFGCHRLVRLCEALLARELVAAGRRGGEPEVLAAAVAAAGPLLGLADEGGLDGLRGVALQFVLDHFPAVSASEGYRALPRPLVDAVAAEAVARYTGLLQQLERLACGSSSSGGGGSSSGGGGGGGAGGGGGGGGRGAGLVGRMGGGADSDEDGDGDGDDGGGAGQVRVVRWR</sequence>
<dbReference type="OrthoDB" id="73890at2759"/>
<keyword evidence="12" id="KW-1185">Reference proteome</keyword>
<keyword evidence="8" id="KW-0949">S-adenosyl-L-methionine</keyword>
<evidence type="ECO:0000259" key="10">
    <source>
        <dbReference type="Pfam" id="PF00651"/>
    </source>
</evidence>
<feature type="compositionally biased region" description="Gly residues" evidence="9">
    <location>
        <begin position="494"/>
        <end position="504"/>
    </location>
</feature>
<accession>A0A2K3DKN9</accession>
<keyword evidence="6" id="KW-0489">Methyltransferase</keyword>
<feature type="compositionally biased region" description="Low complexity" evidence="9">
    <location>
        <begin position="505"/>
        <end position="525"/>
    </location>
</feature>
<comment type="subcellular location">
    <subcellularLocation>
        <location evidence="1">Cytoplasm</location>
    </subcellularLocation>
</comment>
<dbReference type="Gene3D" id="3.30.710.10">
    <property type="entry name" value="Potassium Channel Kv1.1, Chain A"/>
    <property type="match status" value="1"/>
</dbReference>
<dbReference type="Pfam" id="PF00651">
    <property type="entry name" value="BTB"/>
    <property type="match status" value="1"/>
</dbReference>
<dbReference type="Gene3D" id="3.40.50.150">
    <property type="entry name" value="Vaccinia Virus protein VP39"/>
    <property type="match status" value="1"/>
</dbReference>
<dbReference type="CDD" id="cd18186">
    <property type="entry name" value="BTB_POZ_ZBTB_KLHL-like"/>
    <property type="match status" value="1"/>
</dbReference>
<dbReference type="Gramene" id="PNW81078">
    <property type="protein sequence ID" value="PNW81078"/>
    <property type="gene ID" value="CHLRE_07g342000v5"/>
</dbReference>
<feature type="compositionally biased region" description="Gly residues" evidence="9">
    <location>
        <begin position="780"/>
        <end position="817"/>
    </location>
</feature>
<feature type="region of interest" description="Disordered" evidence="9">
    <location>
        <begin position="1"/>
        <end position="44"/>
    </location>
</feature>
<dbReference type="EC" id="2.1.1.77" evidence="4"/>
<dbReference type="GO" id="GO:0004719">
    <property type="term" value="F:protein-L-isoaspartate (D-aspartate) O-methyltransferase activity"/>
    <property type="evidence" value="ECO:0000318"/>
    <property type="project" value="GO_Central"/>
</dbReference>
<dbReference type="GO" id="GO:0005737">
    <property type="term" value="C:cytoplasm"/>
    <property type="evidence" value="ECO:0000318"/>
    <property type="project" value="GO_Central"/>
</dbReference>
<dbReference type="CDD" id="cd02440">
    <property type="entry name" value="AdoMet_MTases"/>
    <property type="match status" value="1"/>
</dbReference>
<evidence type="ECO:0000256" key="4">
    <source>
        <dbReference type="ARBA" id="ARBA00011890"/>
    </source>
</evidence>
<comment type="similarity">
    <text evidence="3">Belongs to the methyltransferase superfamily. L-isoaspartyl/D-aspartyl protein methyltransferase family.</text>
</comment>
<feature type="compositionally biased region" description="Low complexity" evidence="9">
    <location>
        <begin position="373"/>
        <end position="390"/>
    </location>
</feature>
<proteinExistence type="inferred from homology"/>
<dbReference type="PANTHER" id="PTHR11579">
    <property type="entry name" value="PROTEIN-L-ISOASPARTATE O-METHYLTRANSFERASE"/>
    <property type="match status" value="1"/>
</dbReference>
<dbReference type="EMBL" id="CM008968">
    <property type="protein sequence ID" value="PNW81078.1"/>
    <property type="molecule type" value="Genomic_DNA"/>
</dbReference>